<protein>
    <submittedName>
        <fullName evidence="1">Uncharacterized protein</fullName>
    </submittedName>
</protein>
<proteinExistence type="predicted"/>
<evidence type="ECO:0000313" key="1">
    <source>
        <dbReference type="EMBL" id="KAJ9115805.1"/>
    </source>
</evidence>
<keyword evidence="2" id="KW-1185">Reference proteome</keyword>
<dbReference type="Proteomes" id="UP001243375">
    <property type="component" value="Unassembled WGS sequence"/>
</dbReference>
<accession>A0ACC2WWV5</accession>
<comment type="caution">
    <text evidence="1">The sequence shown here is derived from an EMBL/GenBank/DDBJ whole genome shotgun (WGS) entry which is preliminary data.</text>
</comment>
<evidence type="ECO:0000313" key="2">
    <source>
        <dbReference type="Proteomes" id="UP001243375"/>
    </source>
</evidence>
<reference evidence="1" key="1">
    <citation type="submission" date="2023-04" db="EMBL/GenBank/DDBJ databases">
        <title>Draft Genome sequencing of Naganishia species isolated from polar environments using Oxford Nanopore Technology.</title>
        <authorList>
            <person name="Leo P."/>
            <person name="Venkateswaran K."/>
        </authorList>
    </citation>
    <scope>NUCLEOTIDE SEQUENCE</scope>
    <source>
        <strain evidence="1">MNA-CCFEE 5425</strain>
    </source>
</reference>
<dbReference type="EMBL" id="JASBWU010000015">
    <property type="protein sequence ID" value="KAJ9115805.1"/>
    <property type="molecule type" value="Genomic_DNA"/>
</dbReference>
<name>A0ACC2WWV5_9TREE</name>
<organism evidence="1 2">
    <name type="scientific">Naganishia vaughanmartiniae</name>
    <dbReference type="NCBI Taxonomy" id="1424756"/>
    <lineage>
        <taxon>Eukaryota</taxon>
        <taxon>Fungi</taxon>
        <taxon>Dikarya</taxon>
        <taxon>Basidiomycota</taxon>
        <taxon>Agaricomycotina</taxon>
        <taxon>Tremellomycetes</taxon>
        <taxon>Filobasidiales</taxon>
        <taxon>Filobasidiaceae</taxon>
        <taxon>Naganishia</taxon>
    </lineage>
</organism>
<sequence length="528" mass="56243">MRLHLVRLITTITASAILCALLSDHVNAATPNATIHIPSSRPAFAEKLSQGLIGFSIEMDRWTSWAGDAVGKPNPFVNQVLGVMESFTGVPPPFRVGADSEDRGYIQPGITVINASFPAATADIPFPEAEITGIGKDFYALSSNLPKGTSFIWGVNLKARNMSETVAQVALLADTFQGSRKALMANVTLTSLEIGNEPDFFTFPGWTPSAYVELWSTIVNKITSIIKLGGPNEPKLEGPAFAGFAAAQWDAMSVLNAGFAEGKAGKLLGTFGEHHYSGVHAYPSFNPEPKMGDLFNKNSIRSNLTKHAKEVSRARSVGLPYILGETNSYANHGAPGVSNTAEAAIWMVDNALQAASIGVQQMYFHHGVGFRYNLFQPVSGAEDGVGLTSRPHILPVFYGVLAVNEAIGSSGKSCVAEIGTDSATVSAYGIYEQTKLARIVVINSEMYLPSQNSTRANSTVYLDGLGKDVHFTAKRLSIPFTNATTGLTWASVNYDTASGVPEGKPQQEDVTGSAMTVAASEVVLLCLK</sequence>
<gene>
    <name evidence="1" type="ORF">QFC22_004946</name>
</gene>